<dbReference type="Pfam" id="PF12171">
    <property type="entry name" value="zf-C2H2_jaz"/>
    <property type="match status" value="1"/>
</dbReference>
<feature type="compositionally biased region" description="Basic and acidic residues" evidence="5">
    <location>
        <begin position="875"/>
        <end position="894"/>
    </location>
</feature>
<evidence type="ECO:0000313" key="7">
    <source>
        <dbReference type="Proteomes" id="UP000694941"/>
    </source>
</evidence>
<feature type="domain" description="C2H2-type" evidence="6">
    <location>
        <begin position="1045"/>
        <end position="1073"/>
    </location>
</feature>
<dbReference type="Proteomes" id="UP000694941">
    <property type="component" value="Unplaced"/>
</dbReference>
<dbReference type="SUPFAM" id="SSF57667">
    <property type="entry name" value="beta-beta-alpha zinc fingers"/>
    <property type="match status" value="5"/>
</dbReference>
<dbReference type="Pfam" id="PF00096">
    <property type="entry name" value="zf-C2H2"/>
    <property type="match status" value="2"/>
</dbReference>
<evidence type="ECO:0000256" key="2">
    <source>
        <dbReference type="ARBA" id="ARBA00022771"/>
    </source>
</evidence>
<feature type="domain" description="C2H2-type" evidence="6">
    <location>
        <begin position="433"/>
        <end position="456"/>
    </location>
</feature>
<evidence type="ECO:0000313" key="9">
    <source>
        <dbReference type="RefSeq" id="XP_022254402.1"/>
    </source>
</evidence>
<evidence type="ECO:0000313" key="20">
    <source>
        <dbReference type="RefSeq" id="XP_022254413.1"/>
    </source>
</evidence>
<feature type="domain" description="C2H2-type" evidence="6">
    <location>
        <begin position="701"/>
        <end position="724"/>
    </location>
</feature>
<organism evidence="7 13">
    <name type="scientific">Limulus polyphemus</name>
    <name type="common">Atlantic horseshoe crab</name>
    <dbReference type="NCBI Taxonomy" id="6850"/>
    <lineage>
        <taxon>Eukaryota</taxon>
        <taxon>Metazoa</taxon>
        <taxon>Ecdysozoa</taxon>
        <taxon>Arthropoda</taxon>
        <taxon>Chelicerata</taxon>
        <taxon>Merostomata</taxon>
        <taxon>Xiphosura</taxon>
        <taxon>Limulidae</taxon>
        <taxon>Limulus</taxon>
    </lineage>
</organism>
<keyword evidence="7" id="KW-1185">Reference proteome</keyword>
<dbReference type="Gene3D" id="3.30.160.60">
    <property type="entry name" value="Classic Zinc Finger"/>
    <property type="match status" value="6"/>
</dbReference>
<dbReference type="RefSeq" id="XP_013786098.1">
    <property type="nucleotide sequence ID" value="XM_013930644.2"/>
</dbReference>
<dbReference type="RefSeq" id="XP_022254405.1">
    <property type="nucleotide sequence ID" value="XM_022398697.1"/>
</dbReference>
<dbReference type="RefSeq" id="XP_022254408.1">
    <property type="nucleotide sequence ID" value="XM_022398700.1"/>
</dbReference>
<feature type="domain" description="C2H2-type" evidence="6">
    <location>
        <begin position="586"/>
        <end position="609"/>
    </location>
</feature>
<feature type="domain" description="C2H2-type" evidence="6">
    <location>
        <begin position="460"/>
        <end position="488"/>
    </location>
</feature>
<evidence type="ECO:0000313" key="14">
    <source>
        <dbReference type="RefSeq" id="XP_022254407.1"/>
    </source>
</evidence>
<evidence type="ECO:0000313" key="13">
    <source>
        <dbReference type="RefSeq" id="XP_022254406.1"/>
    </source>
</evidence>
<dbReference type="InterPro" id="IPR045914">
    <property type="entry name" value="Zn532-like"/>
</dbReference>
<dbReference type="InterPro" id="IPR022755">
    <property type="entry name" value="Znf_C2H2_jaz"/>
</dbReference>
<sequence length="1137" mass="127835">MSFQSMNGLNMYTQMNKSDCQDFSGLCNMPGVCSTSSSDQLNTRILPPYIPPQACPEVMNLGTSGSISMFSCQACGDCFVLNKSLLDHLNRRSVLISFPCDSCNKCLNFYNRCSLICHIHKHHQQGEPVDILKATVTTLNQDILKGCLDYDKFGQGVDPVVLMPPSVSLHPSHINLSKGASGGTFNWCVSQNQMLSTNQTCHNGNLQIVSSPVQLSGRQTVSQIQDVRSNFQQEGAQTYPVPVYSATIQGKNPHCIIVRQLNSTNISSSLPMSQQPVFENILQQAVPLSGAKRFCSDSANLIYTSKAVTVGTNMIDKMSFIPSNTNFGTVLSHSKSTVNVDSIKRSCFECSNIFESDQHLEKHFSPDHCVMHECSRCGLQCSSACSLQAHQRYHNRMGPYICPECGKYFKSPWNKFQKHVVKTCKHFLRRPGHICTLCGSLFLSFEGLSVHLRQHSEMLYKCTACSLNFNAHVGFELHNSNVHNNSKGSYKIIFKCPKCVKLFESSSTLNSHLDQHIQDEGTSNVTQAFGCPWCKNLFKSKAAFMEHARTEHAPHYQKNVWLEMPKSFAKESRVEILSEKHGNADFFCTSCDKHFISREDMVNHEKEKHLLKNLCCSVCAKVSKTKHDLISHGQNHLQNGEIVCLLCNNHKLISTVDLVSHLVEHSQLMKYPIKCFHCDLEVGSSESYVEHLKIEHCINLHPCSQCSSSFPSMVRLNQHEKVYHNIGASKIAPFLCWVCKEYAFSTKNQLEVHIIEKHGIPSNKIDFTQMPKPLSVNLGKSSSSSTVRYGMNHGHAASEYNTPARVANNVDINTENTNHNIPENDETYKSSIKEASKCKEDKEINDTKMARNLLSTSFYEQIQDSNLSENTYYGQEKELQRESSKSHPENKGDGDDCSENNILAISDNRQSLHSCHNVTKISSTEECGLDIKTLGDLSENKLQVDDYDHLIKEGSENLETKKCVNETHSCQQKIEDEEGDNRDSEYSDKLCNTSPLQSAELKQVDKTVVDGVENGNYNCFKCSFLSLKRNVFLEHIKIHKKESHFQCPECGACFVKKFSLQTHLLSVHKVKDINKYLSDHGMSEIGHSIASSYYQSVSNKNECSVCYATFDTELQLKKHIRRHGMAFIRSKRAGSSP</sequence>
<keyword evidence="3" id="KW-0862">Zinc</keyword>
<dbReference type="InterPro" id="IPR057356">
    <property type="entry name" value="Znf-C2H2_ZNF592"/>
</dbReference>
<evidence type="ECO:0000313" key="15">
    <source>
        <dbReference type="RefSeq" id="XP_022254408.1"/>
    </source>
</evidence>
<feature type="region of interest" description="Disordered" evidence="5">
    <location>
        <begin position="874"/>
        <end position="900"/>
    </location>
</feature>
<dbReference type="RefSeq" id="XP_022254411.1">
    <property type="nucleotide sequence ID" value="XM_022398703.1"/>
</dbReference>
<dbReference type="PANTHER" id="PTHR47222:SF5">
    <property type="entry name" value="LOW QUALITY PROTEIN: ZINC FINGER PROTEIN 532-LIKE"/>
    <property type="match status" value="1"/>
</dbReference>
<feature type="domain" description="C2H2-type" evidence="6">
    <location>
        <begin position="494"/>
        <end position="521"/>
    </location>
</feature>
<dbReference type="SMART" id="SM00355">
    <property type="entry name" value="ZnF_C2H2"/>
    <property type="match status" value="18"/>
</dbReference>
<dbReference type="RefSeq" id="XP_022254404.1">
    <property type="nucleotide sequence ID" value="XM_022398696.1"/>
</dbReference>
<dbReference type="Pfam" id="PF25412">
    <property type="entry name" value="zf-C2H2_ZNF592"/>
    <property type="match status" value="1"/>
</dbReference>
<dbReference type="GeneID" id="106470118"/>
<gene>
    <name evidence="8 9 10 11 12 13 14 15 16 17 18 19 20" type="primary">LOC106470118</name>
</gene>
<dbReference type="InterPro" id="IPR036236">
    <property type="entry name" value="Znf_C2H2_sf"/>
</dbReference>
<dbReference type="RefSeq" id="XP_022254409.1">
    <property type="nucleotide sequence ID" value="XM_022398701.1"/>
</dbReference>
<dbReference type="RefSeq" id="XP_022254413.1">
    <property type="nucleotide sequence ID" value="XM_022398705.1"/>
</dbReference>
<evidence type="ECO:0000313" key="11">
    <source>
        <dbReference type="RefSeq" id="XP_022254404.1"/>
    </source>
</evidence>
<dbReference type="RefSeq" id="XP_022254402.1">
    <property type="nucleotide sequence ID" value="XM_022398694.1"/>
</dbReference>
<dbReference type="PROSITE" id="PS50157">
    <property type="entry name" value="ZINC_FINGER_C2H2_2"/>
    <property type="match status" value="8"/>
</dbReference>
<keyword evidence="2 4" id="KW-0863">Zinc-finger</keyword>
<evidence type="ECO:0000259" key="6">
    <source>
        <dbReference type="PROSITE" id="PS50157"/>
    </source>
</evidence>
<evidence type="ECO:0000313" key="17">
    <source>
        <dbReference type="RefSeq" id="XP_022254410.1"/>
    </source>
</evidence>
<dbReference type="InterPro" id="IPR013087">
    <property type="entry name" value="Znf_C2H2_type"/>
</dbReference>
<reference evidence="8 9" key="1">
    <citation type="submission" date="2025-05" db="UniProtKB">
        <authorList>
            <consortium name="RefSeq"/>
        </authorList>
    </citation>
    <scope>IDENTIFICATION</scope>
    <source>
        <tissue evidence="8 9">Muscle</tissue>
    </source>
</reference>
<evidence type="ECO:0000256" key="3">
    <source>
        <dbReference type="ARBA" id="ARBA00022833"/>
    </source>
</evidence>
<dbReference type="PROSITE" id="PS00028">
    <property type="entry name" value="ZINC_FINGER_C2H2_1"/>
    <property type="match status" value="9"/>
</dbReference>
<evidence type="ECO:0000256" key="5">
    <source>
        <dbReference type="SAM" id="MobiDB-lite"/>
    </source>
</evidence>
<evidence type="ECO:0000313" key="16">
    <source>
        <dbReference type="RefSeq" id="XP_022254409.1"/>
    </source>
</evidence>
<evidence type="ECO:0000313" key="12">
    <source>
        <dbReference type="RefSeq" id="XP_022254405.1"/>
    </source>
</evidence>
<feature type="domain" description="C2H2-type" evidence="6">
    <location>
        <begin position="529"/>
        <end position="557"/>
    </location>
</feature>
<dbReference type="RefSeq" id="XP_022254410.1">
    <property type="nucleotide sequence ID" value="XM_022398702.1"/>
</dbReference>
<dbReference type="RefSeq" id="XP_022254407.1">
    <property type="nucleotide sequence ID" value="XM_022398699.1"/>
</dbReference>
<evidence type="ECO:0000313" key="18">
    <source>
        <dbReference type="RefSeq" id="XP_022254411.1"/>
    </source>
</evidence>
<evidence type="ECO:0000313" key="19">
    <source>
        <dbReference type="RefSeq" id="XP_022254412.1"/>
    </source>
</evidence>
<evidence type="ECO:0000256" key="4">
    <source>
        <dbReference type="PROSITE-ProRule" id="PRU00042"/>
    </source>
</evidence>
<accession>A0ABM1TEV0</accession>
<dbReference type="RefSeq" id="XP_022254406.1">
    <property type="nucleotide sequence ID" value="XM_022398698.1"/>
</dbReference>
<proteinExistence type="predicted"/>
<dbReference type="RefSeq" id="XP_022254412.1">
    <property type="nucleotide sequence ID" value="XM_022398704.1"/>
</dbReference>
<feature type="domain" description="C2H2-type" evidence="6">
    <location>
        <begin position="372"/>
        <end position="399"/>
    </location>
</feature>
<protein>
    <submittedName>
        <fullName evidence="8 9">Zinc finger protein 268-like</fullName>
    </submittedName>
</protein>
<dbReference type="PANTHER" id="PTHR47222">
    <property type="entry name" value="ZINC FINGER PROTEIN 532-RELATED"/>
    <property type="match status" value="1"/>
</dbReference>
<name>A0ABM1TEV0_LIMPO</name>
<keyword evidence="1" id="KW-0479">Metal-binding</keyword>
<evidence type="ECO:0000313" key="8">
    <source>
        <dbReference type="RefSeq" id="XP_013786098.1"/>
    </source>
</evidence>
<dbReference type="RefSeq" id="XP_022254403.1">
    <property type="nucleotide sequence ID" value="XM_022398695.1"/>
</dbReference>
<evidence type="ECO:0000313" key="10">
    <source>
        <dbReference type="RefSeq" id="XP_022254403.1"/>
    </source>
</evidence>
<evidence type="ECO:0000256" key="1">
    <source>
        <dbReference type="ARBA" id="ARBA00022723"/>
    </source>
</evidence>